<protein>
    <submittedName>
        <fullName evidence="2">Uncharacterized protein</fullName>
    </submittedName>
</protein>
<feature type="compositionally biased region" description="Polar residues" evidence="1">
    <location>
        <begin position="247"/>
        <end position="262"/>
    </location>
</feature>
<feature type="compositionally biased region" description="Polar residues" evidence="1">
    <location>
        <begin position="76"/>
        <end position="85"/>
    </location>
</feature>
<keyword evidence="3" id="KW-1185">Reference proteome</keyword>
<evidence type="ECO:0000256" key="1">
    <source>
        <dbReference type="SAM" id="MobiDB-lite"/>
    </source>
</evidence>
<dbReference type="InParanoid" id="A0A078BAM7"/>
<reference evidence="2 3" key="1">
    <citation type="submission" date="2014-06" db="EMBL/GenBank/DDBJ databases">
        <authorList>
            <person name="Swart Estienne"/>
        </authorList>
    </citation>
    <scope>NUCLEOTIDE SEQUENCE [LARGE SCALE GENOMIC DNA]</scope>
    <source>
        <strain evidence="2 3">130c</strain>
    </source>
</reference>
<sequence length="520" mass="59847">MSGSLAQKKLKNNPKCEDKTLNVQRQESPQNPQNPQINEIVPVQEIGVAPLKCNLNLPIPSSVSENSDRTADKNYHATNSQSSKRSYMRKVSSFEKKLCLRFDRKTCKVESVEHLLDNRSQWAFNIKVQSLDGKTDQEEYKKSLMKYKRDGLKSIARNLNDLSQQLEIQKPSQHQKSSKAVQIPTNSQDVRPLQIKVKLCEIKRDSLSDIQEASSPYQLSIEHKDVKYNSNRNYIKCNTSKQDERSSSSQCFSDAISSNSQNRGERNIKISEHSIKGIYKNLRKLTEDIIETNDQNSQGHSHNYSSISIEKASPYNSYDKKFRPGPIKVNHRNHDDLISFYSTSGKSPNKKVKFATKKTISVDYDVKYASNDSQRLDKINHLNRIIPKISCSSDLTVISTNQQMQYKNIPIKHKSGNHVQSNSLQVNKLYELTVNSATLIRQNDQMNAAFDFDTKDSFMYGDDEEQLSENYNNENRNAHNNYRKFTHDDSIKQPPILTHKINRRSKNEEKSQEKMASTRR</sequence>
<feature type="region of interest" description="Disordered" evidence="1">
    <location>
        <begin position="474"/>
        <end position="520"/>
    </location>
</feature>
<evidence type="ECO:0000313" key="3">
    <source>
        <dbReference type="Proteomes" id="UP000039865"/>
    </source>
</evidence>
<organism evidence="2 3">
    <name type="scientific">Stylonychia lemnae</name>
    <name type="common">Ciliate</name>
    <dbReference type="NCBI Taxonomy" id="5949"/>
    <lineage>
        <taxon>Eukaryota</taxon>
        <taxon>Sar</taxon>
        <taxon>Alveolata</taxon>
        <taxon>Ciliophora</taxon>
        <taxon>Intramacronucleata</taxon>
        <taxon>Spirotrichea</taxon>
        <taxon>Stichotrichia</taxon>
        <taxon>Sporadotrichida</taxon>
        <taxon>Oxytrichidae</taxon>
        <taxon>Stylonychinae</taxon>
        <taxon>Stylonychia</taxon>
    </lineage>
</organism>
<name>A0A078BAM7_STYLE</name>
<feature type="compositionally biased region" description="Basic and acidic residues" evidence="1">
    <location>
        <begin position="66"/>
        <end position="75"/>
    </location>
</feature>
<dbReference type="AlphaFoldDB" id="A0A078BAM7"/>
<feature type="region of interest" description="Disordered" evidence="1">
    <location>
        <begin position="239"/>
        <end position="265"/>
    </location>
</feature>
<feature type="region of interest" description="Disordered" evidence="1">
    <location>
        <begin position="1"/>
        <end position="37"/>
    </location>
</feature>
<accession>A0A078BAM7</accession>
<proteinExistence type="predicted"/>
<gene>
    <name evidence="2" type="primary">Contig11854.g12676</name>
    <name evidence="2" type="ORF">STYLEM_20778</name>
</gene>
<feature type="compositionally biased region" description="Polar residues" evidence="1">
    <location>
        <begin position="21"/>
        <end position="37"/>
    </location>
</feature>
<dbReference type="EMBL" id="CCKQ01019605">
    <property type="protein sequence ID" value="CDW91620.1"/>
    <property type="molecule type" value="Genomic_DNA"/>
</dbReference>
<feature type="region of interest" description="Disordered" evidence="1">
    <location>
        <begin position="59"/>
        <end position="86"/>
    </location>
</feature>
<dbReference type="Proteomes" id="UP000039865">
    <property type="component" value="Unassembled WGS sequence"/>
</dbReference>
<evidence type="ECO:0000313" key="2">
    <source>
        <dbReference type="EMBL" id="CDW91620.1"/>
    </source>
</evidence>